<dbReference type="EMBL" id="MU866599">
    <property type="protein sequence ID" value="KAK4171260.1"/>
    <property type="molecule type" value="Genomic_DNA"/>
</dbReference>
<feature type="non-terminal residue" evidence="2">
    <location>
        <position position="97"/>
    </location>
</feature>
<dbReference type="AlphaFoldDB" id="A0AAN6VXQ0"/>
<protein>
    <submittedName>
        <fullName evidence="2">Uncharacterized protein</fullName>
    </submittedName>
</protein>
<organism evidence="2 3">
    <name type="scientific">Triangularia setosa</name>
    <dbReference type="NCBI Taxonomy" id="2587417"/>
    <lineage>
        <taxon>Eukaryota</taxon>
        <taxon>Fungi</taxon>
        <taxon>Dikarya</taxon>
        <taxon>Ascomycota</taxon>
        <taxon>Pezizomycotina</taxon>
        <taxon>Sordariomycetes</taxon>
        <taxon>Sordariomycetidae</taxon>
        <taxon>Sordariales</taxon>
        <taxon>Podosporaceae</taxon>
        <taxon>Triangularia</taxon>
    </lineage>
</organism>
<dbReference type="Proteomes" id="UP001302321">
    <property type="component" value="Unassembled WGS sequence"/>
</dbReference>
<accession>A0AAN6VXQ0</accession>
<evidence type="ECO:0000256" key="1">
    <source>
        <dbReference type="SAM" id="Phobius"/>
    </source>
</evidence>
<proteinExistence type="predicted"/>
<reference evidence="2" key="1">
    <citation type="journal article" date="2023" name="Mol. Phylogenet. Evol.">
        <title>Genome-scale phylogeny and comparative genomics of the fungal order Sordariales.</title>
        <authorList>
            <person name="Hensen N."/>
            <person name="Bonometti L."/>
            <person name="Westerberg I."/>
            <person name="Brannstrom I.O."/>
            <person name="Guillou S."/>
            <person name="Cros-Aarteil S."/>
            <person name="Calhoun S."/>
            <person name="Haridas S."/>
            <person name="Kuo A."/>
            <person name="Mondo S."/>
            <person name="Pangilinan J."/>
            <person name="Riley R."/>
            <person name="LaButti K."/>
            <person name="Andreopoulos B."/>
            <person name="Lipzen A."/>
            <person name="Chen C."/>
            <person name="Yan M."/>
            <person name="Daum C."/>
            <person name="Ng V."/>
            <person name="Clum A."/>
            <person name="Steindorff A."/>
            <person name="Ohm R.A."/>
            <person name="Martin F."/>
            <person name="Silar P."/>
            <person name="Natvig D.O."/>
            <person name="Lalanne C."/>
            <person name="Gautier V."/>
            <person name="Ament-Velasquez S.L."/>
            <person name="Kruys A."/>
            <person name="Hutchinson M.I."/>
            <person name="Powell A.J."/>
            <person name="Barry K."/>
            <person name="Miller A.N."/>
            <person name="Grigoriev I.V."/>
            <person name="Debuchy R."/>
            <person name="Gladieux P."/>
            <person name="Hiltunen Thoren M."/>
            <person name="Johannesson H."/>
        </authorList>
    </citation>
    <scope>NUCLEOTIDE SEQUENCE</scope>
    <source>
        <strain evidence="2">CBS 892.96</strain>
    </source>
</reference>
<keyword evidence="1" id="KW-0472">Membrane</keyword>
<reference evidence="2" key="2">
    <citation type="submission" date="2023-05" db="EMBL/GenBank/DDBJ databases">
        <authorList>
            <consortium name="Lawrence Berkeley National Laboratory"/>
            <person name="Steindorff A."/>
            <person name="Hensen N."/>
            <person name="Bonometti L."/>
            <person name="Westerberg I."/>
            <person name="Brannstrom I.O."/>
            <person name="Guillou S."/>
            <person name="Cros-Aarteil S."/>
            <person name="Calhoun S."/>
            <person name="Haridas S."/>
            <person name="Kuo A."/>
            <person name="Mondo S."/>
            <person name="Pangilinan J."/>
            <person name="Riley R."/>
            <person name="Labutti K."/>
            <person name="Andreopoulos B."/>
            <person name="Lipzen A."/>
            <person name="Chen C."/>
            <person name="Yanf M."/>
            <person name="Daum C."/>
            <person name="Ng V."/>
            <person name="Clum A."/>
            <person name="Ohm R."/>
            <person name="Martin F."/>
            <person name="Silar P."/>
            <person name="Natvig D."/>
            <person name="Lalanne C."/>
            <person name="Gautier V."/>
            <person name="Ament-Velasquez S.L."/>
            <person name="Kruys A."/>
            <person name="Hutchinson M.I."/>
            <person name="Powell A.J."/>
            <person name="Barry K."/>
            <person name="Miller A.N."/>
            <person name="Grigoriev I.V."/>
            <person name="Debuchy R."/>
            <person name="Gladieux P."/>
            <person name="Thoren M.H."/>
            <person name="Johannesson H."/>
        </authorList>
    </citation>
    <scope>NUCLEOTIDE SEQUENCE</scope>
    <source>
        <strain evidence="2">CBS 892.96</strain>
    </source>
</reference>
<gene>
    <name evidence="2" type="ORF">QBC36DRAFT_144835</name>
</gene>
<sequence length="97" mass="10780">DPVTAIGLVSGVLTFVSFSATLVKSIIEIQELNSILIENRTRKNVAEEMERLSHSLLLHLPDDIKYAGDEISLSLLVKECYSPSKELISLLESLRPE</sequence>
<feature type="non-terminal residue" evidence="2">
    <location>
        <position position="1"/>
    </location>
</feature>
<evidence type="ECO:0000313" key="3">
    <source>
        <dbReference type="Proteomes" id="UP001302321"/>
    </source>
</evidence>
<evidence type="ECO:0000313" key="2">
    <source>
        <dbReference type="EMBL" id="KAK4171260.1"/>
    </source>
</evidence>
<keyword evidence="1" id="KW-0812">Transmembrane</keyword>
<keyword evidence="3" id="KW-1185">Reference proteome</keyword>
<name>A0AAN6VXQ0_9PEZI</name>
<comment type="caution">
    <text evidence="2">The sequence shown here is derived from an EMBL/GenBank/DDBJ whole genome shotgun (WGS) entry which is preliminary data.</text>
</comment>
<keyword evidence="1" id="KW-1133">Transmembrane helix</keyword>
<feature type="transmembrane region" description="Helical" evidence="1">
    <location>
        <begin position="6"/>
        <end position="27"/>
    </location>
</feature>